<feature type="compositionally biased region" description="Basic residues" evidence="1">
    <location>
        <begin position="61"/>
        <end position="74"/>
    </location>
</feature>
<gene>
    <name evidence="3" type="ORF">AFUS01_LOCUS28241</name>
</gene>
<feature type="chain" id="PRO_5035311698" description="Glycine-rich protein" evidence="2">
    <location>
        <begin position="20"/>
        <end position="91"/>
    </location>
</feature>
<reference evidence="3" key="1">
    <citation type="submission" date="2021-06" db="EMBL/GenBank/DDBJ databases">
        <authorList>
            <person name="Hodson N. C."/>
            <person name="Mongue J. A."/>
            <person name="Jaron S. K."/>
        </authorList>
    </citation>
    <scope>NUCLEOTIDE SEQUENCE</scope>
</reference>
<evidence type="ECO:0000313" key="3">
    <source>
        <dbReference type="EMBL" id="CAG7817690.1"/>
    </source>
</evidence>
<accession>A0A8J2PJM2</accession>
<protein>
    <recommendedName>
        <fullName evidence="5">Glycine-rich protein</fullName>
    </recommendedName>
</protein>
<sequence>MKVALILLVTLAVLVCLEASPVAADGTELGVAGDELSVVMNDDGQADQKEPAGPQGGKGGKGGKGRKGKGRKGKGCGPPGDKKEDGNSDEQ</sequence>
<feature type="signal peptide" evidence="2">
    <location>
        <begin position="1"/>
        <end position="19"/>
    </location>
</feature>
<dbReference type="Proteomes" id="UP000708208">
    <property type="component" value="Unassembled WGS sequence"/>
</dbReference>
<evidence type="ECO:0000313" key="4">
    <source>
        <dbReference type="Proteomes" id="UP000708208"/>
    </source>
</evidence>
<keyword evidence="4" id="KW-1185">Reference proteome</keyword>
<feature type="compositionally biased region" description="Basic and acidic residues" evidence="1">
    <location>
        <begin position="80"/>
        <end position="91"/>
    </location>
</feature>
<dbReference type="EMBL" id="CAJVCH010400886">
    <property type="protein sequence ID" value="CAG7817690.1"/>
    <property type="molecule type" value="Genomic_DNA"/>
</dbReference>
<evidence type="ECO:0008006" key="5">
    <source>
        <dbReference type="Google" id="ProtNLM"/>
    </source>
</evidence>
<organism evidence="3 4">
    <name type="scientific">Allacma fusca</name>
    <dbReference type="NCBI Taxonomy" id="39272"/>
    <lineage>
        <taxon>Eukaryota</taxon>
        <taxon>Metazoa</taxon>
        <taxon>Ecdysozoa</taxon>
        <taxon>Arthropoda</taxon>
        <taxon>Hexapoda</taxon>
        <taxon>Collembola</taxon>
        <taxon>Symphypleona</taxon>
        <taxon>Sminthuridae</taxon>
        <taxon>Allacma</taxon>
    </lineage>
</organism>
<comment type="caution">
    <text evidence="3">The sequence shown here is derived from an EMBL/GenBank/DDBJ whole genome shotgun (WGS) entry which is preliminary data.</text>
</comment>
<name>A0A8J2PJM2_9HEXA</name>
<proteinExistence type="predicted"/>
<evidence type="ECO:0000256" key="1">
    <source>
        <dbReference type="SAM" id="MobiDB-lite"/>
    </source>
</evidence>
<evidence type="ECO:0000256" key="2">
    <source>
        <dbReference type="SAM" id="SignalP"/>
    </source>
</evidence>
<dbReference type="AlphaFoldDB" id="A0A8J2PJM2"/>
<keyword evidence="2" id="KW-0732">Signal</keyword>
<feature type="region of interest" description="Disordered" evidence="1">
    <location>
        <begin position="40"/>
        <end position="91"/>
    </location>
</feature>